<reference evidence="1" key="2">
    <citation type="submission" date="2023-05" db="EMBL/GenBank/DDBJ databases">
        <authorList>
            <person name="Schelkunov M.I."/>
        </authorList>
    </citation>
    <scope>NUCLEOTIDE SEQUENCE</scope>
    <source>
        <strain evidence="1">Hsosn_3</strain>
        <tissue evidence="1">Leaf</tissue>
    </source>
</reference>
<evidence type="ECO:0000313" key="2">
    <source>
        <dbReference type="Proteomes" id="UP001237642"/>
    </source>
</evidence>
<name>A0AAD8H2E1_9APIA</name>
<dbReference type="Proteomes" id="UP001237642">
    <property type="component" value="Unassembled WGS sequence"/>
</dbReference>
<organism evidence="1 2">
    <name type="scientific">Heracleum sosnowskyi</name>
    <dbReference type="NCBI Taxonomy" id="360622"/>
    <lineage>
        <taxon>Eukaryota</taxon>
        <taxon>Viridiplantae</taxon>
        <taxon>Streptophyta</taxon>
        <taxon>Embryophyta</taxon>
        <taxon>Tracheophyta</taxon>
        <taxon>Spermatophyta</taxon>
        <taxon>Magnoliopsida</taxon>
        <taxon>eudicotyledons</taxon>
        <taxon>Gunneridae</taxon>
        <taxon>Pentapetalae</taxon>
        <taxon>asterids</taxon>
        <taxon>campanulids</taxon>
        <taxon>Apiales</taxon>
        <taxon>Apiaceae</taxon>
        <taxon>Apioideae</taxon>
        <taxon>apioid superclade</taxon>
        <taxon>Tordylieae</taxon>
        <taxon>Tordyliinae</taxon>
        <taxon>Heracleum</taxon>
    </lineage>
</organism>
<evidence type="ECO:0000313" key="1">
    <source>
        <dbReference type="EMBL" id="KAK1358405.1"/>
    </source>
</evidence>
<accession>A0AAD8H2E1</accession>
<evidence type="ECO:0008006" key="3">
    <source>
        <dbReference type="Google" id="ProtNLM"/>
    </source>
</evidence>
<sequence>MSISLAKSPDDVVKDKSRTVTGDVLKQDSVLKNGKVVNSQSFGSNEHQFKGKVKTNTPSQEMLNLEINTGIQDILLRSKIGFTYFKMNKVTLSDAMKEMGFHEKISITELSSWKFLVSFASQRDMNTFDFELLSSWFMKWEGVEANSFIVQRKVLMECRGLPFVAWSESNLKSLSKDIGLWEVWVNEKSLLTRLENPIICLYTDRLDMIEEDAQVTVNGKTCRVILSELPFSPLGEVVRSETTLEKSLSNKEEDFYLILKVSISFQKEEVPIGSKSFSRNLYNFEEKESIEQSHSRLSNEDFHTQTQFSNGNKDEIIREPELHFSPIKVRAKMNFSHVNMKSSFEDNEVALSSLQKSSSQIGSRENLEEMEDEQSYPTICNLLKEAKIKGAGRPKKRVPFKKKNPFDIGKGVTKNKVAVKSRRFTPRSITVDLEVNIIGKSGRDNFRLLNVHTEAVKILEIAKNMGLSLVQDRENTLKIISQQLDSGNSD</sequence>
<gene>
    <name evidence="1" type="ORF">POM88_051661</name>
</gene>
<dbReference type="EMBL" id="JAUIZM010000011">
    <property type="protein sequence ID" value="KAK1358405.1"/>
    <property type="molecule type" value="Genomic_DNA"/>
</dbReference>
<proteinExistence type="predicted"/>
<reference evidence="1" key="1">
    <citation type="submission" date="2023-02" db="EMBL/GenBank/DDBJ databases">
        <title>Genome of toxic invasive species Heracleum sosnowskyi carries increased number of genes despite the absence of recent whole-genome duplications.</title>
        <authorList>
            <person name="Schelkunov M."/>
            <person name="Shtratnikova V."/>
            <person name="Makarenko M."/>
            <person name="Klepikova A."/>
            <person name="Omelchenko D."/>
            <person name="Novikova G."/>
            <person name="Obukhova E."/>
            <person name="Bogdanov V."/>
            <person name="Penin A."/>
            <person name="Logacheva M."/>
        </authorList>
    </citation>
    <scope>NUCLEOTIDE SEQUENCE</scope>
    <source>
        <strain evidence="1">Hsosn_3</strain>
        <tissue evidence="1">Leaf</tissue>
    </source>
</reference>
<keyword evidence="2" id="KW-1185">Reference proteome</keyword>
<protein>
    <recommendedName>
        <fullName evidence="3">DUF4283 domain-containing protein</fullName>
    </recommendedName>
</protein>
<dbReference type="AlphaFoldDB" id="A0AAD8H2E1"/>
<comment type="caution">
    <text evidence="1">The sequence shown here is derived from an EMBL/GenBank/DDBJ whole genome shotgun (WGS) entry which is preliminary data.</text>
</comment>